<dbReference type="EMBL" id="QXXA01000007">
    <property type="protein sequence ID" value="NBI06741.1"/>
    <property type="molecule type" value="Genomic_DNA"/>
</dbReference>
<dbReference type="AlphaFoldDB" id="A0A845QWT0"/>
<dbReference type="NCBIfam" id="NF008058">
    <property type="entry name" value="PRK10792.1"/>
    <property type="match status" value="1"/>
</dbReference>
<dbReference type="Proteomes" id="UP000467132">
    <property type="component" value="Unassembled WGS sequence"/>
</dbReference>
<keyword evidence="5 12" id="KW-0378">Hydrolase</keyword>
<evidence type="ECO:0000256" key="5">
    <source>
        <dbReference type="ARBA" id="ARBA00022801"/>
    </source>
</evidence>
<dbReference type="InterPro" id="IPR020630">
    <property type="entry name" value="THF_DH/CycHdrlase_cat_dom"/>
</dbReference>
<evidence type="ECO:0000256" key="11">
    <source>
        <dbReference type="ARBA" id="ARBA00036357"/>
    </source>
</evidence>
<comment type="catalytic activity">
    <reaction evidence="11 12">
        <text>(6R)-5,10-methenyltetrahydrofolate + H2O = (6R)-10-formyltetrahydrofolate + H(+)</text>
        <dbReference type="Rhea" id="RHEA:23700"/>
        <dbReference type="ChEBI" id="CHEBI:15377"/>
        <dbReference type="ChEBI" id="CHEBI:15378"/>
        <dbReference type="ChEBI" id="CHEBI:57455"/>
        <dbReference type="ChEBI" id="CHEBI:195366"/>
        <dbReference type="EC" id="3.5.4.9"/>
    </reaction>
</comment>
<keyword evidence="3 12" id="KW-0028">Amino-acid biosynthesis</keyword>
<dbReference type="GO" id="GO:0004488">
    <property type="term" value="F:methylenetetrahydrofolate dehydrogenase (NADP+) activity"/>
    <property type="evidence" value="ECO:0007669"/>
    <property type="project" value="UniProtKB-UniRule"/>
</dbReference>
<evidence type="ECO:0000256" key="10">
    <source>
        <dbReference type="ARBA" id="ARBA00023268"/>
    </source>
</evidence>
<evidence type="ECO:0000259" key="14">
    <source>
        <dbReference type="Pfam" id="PF02882"/>
    </source>
</evidence>
<dbReference type="GO" id="GO:0005829">
    <property type="term" value="C:cytosol"/>
    <property type="evidence" value="ECO:0007669"/>
    <property type="project" value="TreeGrafter"/>
</dbReference>
<dbReference type="InterPro" id="IPR000672">
    <property type="entry name" value="THF_DH/CycHdrlase"/>
</dbReference>
<keyword evidence="7 12" id="KW-0560">Oxidoreductase</keyword>
<dbReference type="FunFam" id="3.40.50.720:FF:000094">
    <property type="entry name" value="Bifunctional protein FolD"/>
    <property type="match status" value="1"/>
</dbReference>
<evidence type="ECO:0000256" key="12">
    <source>
        <dbReference type="HAMAP-Rule" id="MF_01576"/>
    </source>
</evidence>
<dbReference type="NCBIfam" id="NF010783">
    <property type="entry name" value="PRK14186.1"/>
    <property type="match status" value="1"/>
</dbReference>
<dbReference type="PANTHER" id="PTHR48099:SF5">
    <property type="entry name" value="C-1-TETRAHYDROFOLATE SYNTHASE, CYTOPLASMIC"/>
    <property type="match status" value="1"/>
</dbReference>
<dbReference type="InterPro" id="IPR046346">
    <property type="entry name" value="Aminoacid_DH-like_N_sf"/>
</dbReference>
<evidence type="ECO:0000256" key="6">
    <source>
        <dbReference type="ARBA" id="ARBA00022857"/>
    </source>
</evidence>
<organism evidence="15 16">
    <name type="scientific">Senegalia massiliensis</name>
    <dbReference type="NCBI Taxonomy" id="1720316"/>
    <lineage>
        <taxon>Bacteria</taxon>
        <taxon>Bacillati</taxon>
        <taxon>Bacillota</taxon>
        <taxon>Clostridia</taxon>
        <taxon>Eubacteriales</taxon>
        <taxon>Clostridiaceae</taxon>
        <taxon>Senegalia</taxon>
    </lineage>
</organism>
<dbReference type="EC" id="3.5.4.9" evidence="12"/>
<evidence type="ECO:0000313" key="15">
    <source>
        <dbReference type="EMBL" id="NBI06741.1"/>
    </source>
</evidence>
<dbReference type="GO" id="GO:0006164">
    <property type="term" value="P:purine nucleotide biosynthetic process"/>
    <property type="evidence" value="ECO:0007669"/>
    <property type="project" value="UniProtKB-KW"/>
</dbReference>
<dbReference type="OrthoDB" id="9803580at2"/>
<evidence type="ECO:0000256" key="1">
    <source>
        <dbReference type="ARBA" id="ARBA00004777"/>
    </source>
</evidence>
<keyword evidence="2 12" id="KW-0554">One-carbon metabolism</keyword>
<sequence>MKLGGVNLQIINGREVSNNIREDLQIKINELKEKGIVPGLSVIIVGENPASQSYVRSKDKACKKLGMKSEVHSLDKDVSESELLDLIEKLNNDDTIHGILVQLPLPAHIDEKKVIEKISIEKDVDGFHPINAGKLLVGEDTFIPCTPHGIIKLIESNDIDVEGKRVVVLGRSNIVGKPISLLLLQKNATVTICHSRTKNLKEITKEADILVAAIGKANFVKRDMVKKGATVIDVGINRVDGKLAGDVDFEDVKETVGHITPVPGGVGPMTITMLIYNTVKSAMKVKGGK</sequence>
<evidence type="ECO:0000313" key="16">
    <source>
        <dbReference type="Proteomes" id="UP000467132"/>
    </source>
</evidence>
<protein>
    <recommendedName>
        <fullName evidence="12">Bifunctional protein FolD</fullName>
    </recommendedName>
    <domain>
        <recommendedName>
            <fullName evidence="12">Methylenetetrahydrofolate dehydrogenase</fullName>
            <ecNumber evidence="12">1.5.1.5</ecNumber>
        </recommendedName>
    </domain>
    <domain>
        <recommendedName>
            <fullName evidence="12">Methenyltetrahydrofolate cyclohydrolase</fullName>
            <ecNumber evidence="12">3.5.4.9</ecNumber>
        </recommendedName>
    </domain>
</protein>
<dbReference type="InterPro" id="IPR036291">
    <property type="entry name" value="NAD(P)-bd_dom_sf"/>
</dbReference>
<name>A0A845QWT0_9CLOT</name>
<dbReference type="PROSITE" id="PS00766">
    <property type="entry name" value="THF_DHG_CYH_1"/>
    <property type="match status" value="1"/>
</dbReference>
<dbReference type="UniPathway" id="UPA00193"/>
<evidence type="ECO:0000256" key="7">
    <source>
        <dbReference type="ARBA" id="ARBA00023002"/>
    </source>
</evidence>
<keyword evidence="4 12" id="KW-0658">Purine biosynthesis</keyword>
<keyword evidence="9 12" id="KW-0486">Methionine biosynthesis</keyword>
<keyword evidence="16" id="KW-1185">Reference proteome</keyword>
<feature type="binding site" evidence="12">
    <location>
        <position position="236"/>
    </location>
    <ligand>
        <name>NADP(+)</name>
        <dbReference type="ChEBI" id="CHEBI:58349"/>
    </ligand>
</feature>
<dbReference type="InterPro" id="IPR020631">
    <property type="entry name" value="THF_DH/CycHdrlase_NAD-bd_dom"/>
</dbReference>
<keyword evidence="6 12" id="KW-0521">NADP</keyword>
<dbReference type="HAMAP" id="MF_01576">
    <property type="entry name" value="THF_DHG_CYH"/>
    <property type="match status" value="1"/>
</dbReference>
<comment type="similarity">
    <text evidence="12">Belongs to the tetrahydrofolate dehydrogenase/cyclohydrolase family.</text>
</comment>
<evidence type="ECO:0000256" key="3">
    <source>
        <dbReference type="ARBA" id="ARBA00022605"/>
    </source>
</evidence>
<feature type="domain" description="Tetrahydrofolate dehydrogenase/cyclohydrolase catalytic" evidence="13">
    <location>
        <begin position="11"/>
        <end position="125"/>
    </location>
</feature>
<accession>A0A845QWT0</accession>
<feature type="domain" description="Tetrahydrofolate dehydrogenase/cyclohydrolase NAD(P)-binding" evidence="14">
    <location>
        <begin position="144"/>
        <end position="284"/>
    </location>
</feature>
<dbReference type="PANTHER" id="PTHR48099">
    <property type="entry name" value="C-1-TETRAHYDROFOLATE SYNTHASE, CYTOPLASMIC-RELATED"/>
    <property type="match status" value="1"/>
</dbReference>
<dbReference type="Pfam" id="PF00763">
    <property type="entry name" value="THF_DHG_CYH"/>
    <property type="match status" value="1"/>
</dbReference>
<gene>
    <name evidence="12 15" type="primary">folD</name>
    <name evidence="15" type="ORF">D3Z33_07690</name>
</gene>
<dbReference type="GO" id="GO:0035999">
    <property type="term" value="P:tetrahydrofolate interconversion"/>
    <property type="evidence" value="ECO:0007669"/>
    <property type="project" value="UniProtKB-UniRule"/>
</dbReference>
<dbReference type="GO" id="GO:0000105">
    <property type="term" value="P:L-histidine biosynthetic process"/>
    <property type="evidence" value="ECO:0007669"/>
    <property type="project" value="UniProtKB-KW"/>
</dbReference>
<dbReference type="PRINTS" id="PR00085">
    <property type="entry name" value="THFDHDRGNASE"/>
</dbReference>
<dbReference type="PROSITE" id="PS00767">
    <property type="entry name" value="THF_DHG_CYH_2"/>
    <property type="match status" value="1"/>
</dbReference>
<keyword evidence="10 12" id="KW-0511">Multifunctional enzyme</keyword>
<evidence type="ECO:0000256" key="2">
    <source>
        <dbReference type="ARBA" id="ARBA00022563"/>
    </source>
</evidence>
<evidence type="ECO:0000256" key="4">
    <source>
        <dbReference type="ARBA" id="ARBA00022755"/>
    </source>
</evidence>
<proteinExistence type="inferred from homology"/>
<dbReference type="Gene3D" id="3.40.50.10860">
    <property type="entry name" value="Leucine Dehydrogenase, chain A, domain 1"/>
    <property type="match status" value="1"/>
</dbReference>
<dbReference type="EC" id="1.5.1.5" evidence="12"/>
<evidence type="ECO:0000256" key="9">
    <source>
        <dbReference type="ARBA" id="ARBA00023167"/>
    </source>
</evidence>
<dbReference type="Gene3D" id="3.40.50.720">
    <property type="entry name" value="NAD(P)-binding Rossmann-like Domain"/>
    <property type="match status" value="1"/>
</dbReference>
<dbReference type="GO" id="GO:0004477">
    <property type="term" value="F:methenyltetrahydrofolate cyclohydrolase activity"/>
    <property type="evidence" value="ECO:0007669"/>
    <property type="project" value="UniProtKB-UniRule"/>
</dbReference>
<comment type="function">
    <text evidence="12">Catalyzes the oxidation of 5,10-methylenetetrahydrofolate to 5,10-methenyltetrahydrofolate and then the hydrolysis of 5,10-methenyltetrahydrofolate to 10-formyltetrahydrofolate.</text>
</comment>
<dbReference type="SUPFAM" id="SSF51735">
    <property type="entry name" value="NAD(P)-binding Rossmann-fold domains"/>
    <property type="match status" value="1"/>
</dbReference>
<comment type="subunit">
    <text evidence="12">Homodimer.</text>
</comment>
<comment type="caution">
    <text evidence="15">The sequence shown here is derived from an EMBL/GenBank/DDBJ whole genome shotgun (WGS) entry which is preliminary data.</text>
</comment>
<dbReference type="FunFam" id="3.40.50.10860:FF:000001">
    <property type="entry name" value="Bifunctional protein FolD"/>
    <property type="match status" value="1"/>
</dbReference>
<dbReference type="InterPro" id="IPR020867">
    <property type="entry name" value="THF_DH/CycHdrlase_CS"/>
</dbReference>
<comment type="catalytic activity">
    <reaction evidence="12">
        <text>(6R)-5,10-methylene-5,6,7,8-tetrahydrofolate + NADP(+) = (6R)-5,10-methenyltetrahydrofolate + NADPH</text>
        <dbReference type="Rhea" id="RHEA:22812"/>
        <dbReference type="ChEBI" id="CHEBI:15636"/>
        <dbReference type="ChEBI" id="CHEBI:57455"/>
        <dbReference type="ChEBI" id="CHEBI:57783"/>
        <dbReference type="ChEBI" id="CHEBI:58349"/>
        <dbReference type="EC" id="1.5.1.5"/>
    </reaction>
</comment>
<feature type="binding site" evidence="12">
    <location>
        <begin position="170"/>
        <end position="172"/>
    </location>
    <ligand>
        <name>NADP(+)</name>
        <dbReference type="ChEBI" id="CHEBI:58349"/>
    </ligand>
</feature>
<reference evidence="15 16" key="1">
    <citation type="submission" date="2018-08" db="EMBL/GenBank/DDBJ databases">
        <title>Murine metabolic-syndrome-specific gut microbial biobank.</title>
        <authorList>
            <person name="Liu C."/>
        </authorList>
    </citation>
    <scope>NUCLEOTIDE SEQUENCE [LARGE SCALE GENOMIC DNA]</scope>
    <source>
        <strain evidence="15 16">583</strain>
    </source>
</reference>
<comment type="pathway">
    <text evidence="1 12">One-carbon metabolism; tetrahydrofolate interconversion.</text>
</comment>
<comment type="caution">
    <text evidence="12">Lacks conserved residue(s) required for the propagation of feature annotation.</text>
</comment>
<evidence type="ECO:0000259" key="13">
    <source>
        <dbReference type="Pfam" id="PF00763"/>
    </source>
</evidence>
<evidence type="ECO:0000256" key="8">
    <source>
        <dbReference type="ARBA" id="ARBA00023102"/>
    </source>
</evidence>
<keyword evidence="8 12" id="KW-0368">Histidine biosynthesis</keyword>
<dbReference type="CDD" id="cd01080">
    <property type="entry name" value="NAD_bind_m-THF_DH_Cyclohyd"/>
    <property type="match status" value="1"/>
</dbReference>
<dbReference type="GO" id="GO:0009086">
    <property type="term" value="P:methionine biosynthetic process"/>
    <property type="evidence" value="ECO:0007669"/>
    <property type="project" value="UniProtKB-KW"/>
</dbReference>
<dbReference type="SUPFAM" id="SSF53223">
    <property type="entry name" value="Aminoacid dehydrogenase-like, N-terminal domain"/>
    <property type="match status" value="1"/>
</dbReference>
<dbReference type="Pfam" id="PF02882">
    <property type="entry name" value="THF_DHG_CYH_C"/>
    <property type="match status" value="1"/>
</dbReference>